<dbReference type="EMBL" id="CBXF010000046">
    <property type="protein sequence ID" value="CDL81572.1"/>
    <property type="molecule type" value="Genomic_DNA"/>
</dbReference>
<feature type="transmembrane region" description="Helical" evidence="1">
    <location>
        <begin position="6"/>
        <end position="31"/>
    </location>
</feature>
<reference evidence="2" key="1">
    <citation type="submission" date="2013-11" db="EMBL/GenBank/DDBJ databases">
        <title>Draft genome sequence and annotation of the entomopathogenic bacteria, Xenorhabdus cabanillasi strain JM26 and Xenorhabdus szentirmai strain DSM 16338.</title>
        <authorList>
            <person name="Gualtieri M."/>
            <person name="Ogier J.C."/>
            <person name="Pages S."/>
            <person name="Givaudan A."/>
            <person name="Gaudriault S."/>
        </authorList>
    </citation>
    <scope>NUCLEOTIDE SEQUENCE [LARGE SCALE GENOMIC DNA]</scope>
    <source>
        <strain evidence="2">DSM 16338</strain>
    </source>
</reference>
<dbReference type="Proteomes" id="UP000019202">
    <property type="component" value="Unassembled WGS sequence"/>
</dbReference>
<protein>
    <submittedName>
        <fullName evidence="2">Uncharacterized protein</fullName>
    </submittedName>
</protein>
<organism evidence="2 3">
    <name type="scientific">Xenorhabdus szentirmaii DSM 16338</name>
    <dbReference type="NCBI Taxonomy" id="1427518"/>
    <lineage>
        <taxon>Bacteria</taxon>
        <taxon>Pseudomonadati</taxon>
        <taxon>Pseudomonadota</taxon>
        <taxon>Gammaproteobacteria</taxon>
        <taxon>Enterobacterales</taxon>
        <taxon>Morganellaceae</taxon>
        <taxon>Xenorhabdus</taxon>
    </lineage>
</organism>
<dbReference type="STRING" id="1427518.XSR1_140042"/>
<name>W1ISV8_9GAMM</name>
<proteinExistence type="predicted"/>
<keyword evidence="3" id="KW-1185">Reference proteome</keyword>
<accession>W1ISV8</accession>
<comment type="caution">
    <text evidence="2">The sequence shown here is derived from an EMBL/GenBank/DDBJ whole genome shotgun (WGS) entry which is preliminary data.</text>
</comment>
<evidence type="ECO:0000256" key="1">
    <source>
        <dbReference type="SAM" id="Phobius"/>
    </source>
</evidence>
<keyword evidence="1" id="KW-0472">Membrane</keyword>
<evidence type="ECO:0000313" key="3">
    <source>
        <dbReference type="Proteomes" id="UP000019202"/>
    </source>
</evidence>
<evidence type="ECO:0000313" key="2">
    <source>
        <dbReference type="EMBL" id="CDL81572.1"/>
    </source>
</evidence>
<gene>
    <name evidence="2" type="ORF">XSR1_140042</name>
</gene>
<sequence>MLFPGYWSLVIARVVSGVAYAGFGGCTVTFGEISPLK</sequence>
<keyword evidence="1" id="KW-1133">Transmembrane helix</keyword>
<keyword evidence="1" id="KW-0812">Transmembrane</keyword>
<dbReference type="AlphaFoldDB" id="W1ISV8"/>